<reference evidence="1 2" key="1">
    <citation type="journal article" date="2016" name="Nat. Commun.">
        <title>Ectomycorrhizal ecology is imprinted in the genome of the dominant symbiotic fungus Cenococcum geophilum.</title>
        <authorList>
            <consortium name="DOE Joint Genome Institute"/>
            <person name="Peter M."/>
            <person name="Kohler A."/>
            <person name="Ohm R.A."/>
            <person name="Kuo A."/>
            <person name="Krutzmann J."/>
            <person name="Morin E."/>
            <person name="Arend M."/>
            <person name="Barry K.W."/>
            <person name="Binder M."/>
            <person name="Choi C."/>
            <person name="Clum A."/>
            <person name="Copeland A."/>
            <person name="Grisel N."/>
            <person name="Haridas S."/>
            <person name="Kipfer T."/>
            <person name="LaButti K."/>
            <person name="Lindquist E."/>
            <person name="Lipzen A."/>
            <person name="Maire R."/>
            <person name="Meier B."/>
            <person name="Mihaltcheva S."/>
            <person name="Molinier V."/>
            <person name="Murat C."/>
            <person name="Poggeler S."/>
            <person name="Quandt C.A."/>
            <person name="Sperisen C."/>
            <person name="Tritt A."/>
            <person name="Tisserant E."/>
            <person name="Crous P.W."/>
            <person name="Henrissat B."/>
            <person name="Nehls U."/>
            <person name="Egli S."/>
            <person name="Spatafora J.W."/>
            <person name="Grigoriev I.V."/>
            <person name="Martin F.M."/>
        </authorList>
    </citation>
    <scope>NUCLEOTIDE SEQUENCE [LARGE SCALE GENOMIC DNA]</scope>
    <source>
        <strain evidence="1 2">1.58</strain>
    </source>
</reference>
<gene>
    <name evidence="1" type="ORF">K441DRAFT_700670</name>
</gene>
<sequence length="202" mass="22625">MEKALQKGSTPKILAPDLSGRAMQVGPARLIDIGTDLENQEIKLIEVGTAMPEYFTLSYCWGGKGFLKSDSKTLGRWKKNIPWMNLPKTFKDAVAITRRLGYRYLWIDSLCTVQDGVHDWQVESSKMAEVYENGVLNISAALGPDAEYGCFHDRYFLCDQKTKGIFQDDLKSFPVQLKWGEPVTAFNLHPSTNVDGHSKSGS</sequence>
<protein>
    <submittedName>
        <fullName evidence="1">HET-domain-containing protein</fullName>
    </submittedName>
</protein>
<name>A0ACC8EPV1_9PEZI</name>
<evidence type="ECO:0000313" key="2">
    <source>
        <dbReference type="Proteomes" id="UP000250078"/>
    </source>
</evidence>
<dbReference type="EMBL" id="KV748245">
    <property type="protein sequence ID" value="OCK88247.1"/>
    <property type="molecule type" value="Genomic_DNA"/>
</dbReference>
<dbReference type="Proteomes" id="UP000250078">
    <property type="component" value="Unassembled WGS sequence"/>
</dbReference>
<accession>A0ACC8EPV1</accession>
<organism evidence="1 2">
    <name type="scientific">Cenococcum geophilum 1.58</name>
    <dbReference type="NCBI Taxonomy" id="794803"/>
    <lineage>
        <taxon>Eukaryota</taxon>
        <taxon>Fungi</taxon>
        <taxon>Dikarya</taxon>
        <taxon>Ascomycota</taxon>
        <taxon>Pezizomycotina</taxon>
        <taxon>Dothideomycetes</taxon>
        <taxon>Pleosporomycetidae</taxon>
        <taxon>Gloniales</taxon>
        <taxon>Gloniaceae</taxon>
        <taxon>Cenococcum</taxon>
    </lineage>
</organism>
<keyword evidence="2" id="KW-1185">Reference proteome</keyword>
<proteinExistence type="predicted"/>
<evidence type="ECO:0000313" key="1">
    <source>
        <dbReference type="EMBL" id="OCK88247.1"/>
    </source>
</evidence>